<dbReference type="Pfam" id="PF12705">
    <property type="entry name" value="PDDEXK_1"/>
    <property type="match status" value="1"/>
</dbReference>
<keyword evidence="6" id="KW-0238">DNA-binding</keyword>
<keyword evidence="1" id="KW-0547">Nucleotide-binding</keyword>
<keyword evidence="9" id="KW-0614">Plasmid</keyword>
<reference evidence="9 10" key="1">
    <citation type="submission" date="2020-02" db="EMBL/GenBank/DDBJ databases">
        <title>Paenibacillus sp. nov., isolated from rhizosphere soil of tomato.</title>
        <authorList>
            <person name="Weon H.-Y."/>
            <person name="Lee S.A."/>
        </authorList>
    </citation>
    <scope>NUCLEOTIDE SEQUENCE [LARGE SCALE GENOMIC DNA]</scope>
    <source>
        <strain evidence="9 10">14171R-81</strain>
        <plasmid evidence="9 10">unnamed2</plasmid>
    </source>
</reference>
<dbReference type="Gene3D" id="3.90.320.10">
    <property type="match status" value="1"/>
</dbReference>
<dbReference type="AlphaFoldDB" id="A0A6C0PBQ6"/>
<keyword evidence="2" id="KW-0227">DNA damage</keyword>
<evidence type="ECO:0000256" key="1">
    <source>
        <dbReference type="ARBA" id="ARBA00022741"/>
    </source>
</evidence>
<evidence type="ECO:0000256" key="2">
    <source>
        <dbReference type="ARBA" id="ARBA00022763"/>
    </source>
</evidence>
<evidence type="ECO:0000313" key="10">
    <source>
        <dbReference type="Proteomes" id="UP000479114"/>
    </source>
</evidence>
<dbReference type="GO" id="GO:0006281">
    <property type="term" value="P:DNA repair"/>
    <property type="evidence" value="ECO:0007669"/>
    <property type="project" value="UniProtKB-KW"/>
</dbReference>
<keyword evidence="10" id="KW-1185">Reference proteome</keyword>
<keyword evidence="3" id="KW-0378">Hydrolase</keyword>
<sequence>MEITIDQLYDFKSCGLKFKLTHVDRVPNMQMSENDGLREAVLMTISYFYMKLKEDKMLSMESMKQKFTSLWYGGKVLNIKFDSSQSQRKRELDAFGMLASFHRKQRYVPDEVVSVNTEFRIPFGPDLFITGKIPLIRNTTRGMEIVNFKTSNHKQDEFWNRTDMALTLQAIGFHSMFNREADSMCLEYLKLGTNAYVERRRKDYQRLYKQVRLFKEHMEKGYYYPRESYACDKCPAKNYCMEWS</sequence>
<geneLocation type="plasmid" evidence="9 10">
    <name>unnamed2</name>
</geneLocation>
<protein>
    <submittedName>
        <fullName evidence="9">PD-(D/E)XK nuclease family protein</fullName>
    </submittedName>
</protein>
<dbReference type="InterPro" id="IPR038726">
    <property type="entry name" value="PDDEXK_AddAB-type"/>
</dbReference>
<dbReference type="InterPro" id="IPR011604">
    <property type="entry name" value="PDDEXK-like_dom_sf"/>
</dbReference>
<evidence type="ECO:0000259" key="8">
    <source>
        <dbReference type="Pfam" id="PF12705"/>
    </source>
</evidence>
<dbReference type="Proteomes" id="UP000479114">
    <property type="component" value="Plasmid unnamed2"/>
</dbReference>
<keyword evidence="4" id="KW-0347">Helicase</keyword>
<proteinExistence type="predicted"/>
<feature type="domain" description="PD-(D/E)XK endonuclease-like" evidence="8">
    <location>
        <begin position="5"/>
        <end position="240"/>
    </location>
</feature>
<evidence type="ECO:0000256" key="5">
    <source>
        <dbReference type="ARBA" id="ARBA00022840"/>
    </source>
</evidence>
<organism evidence="9 10">
    <name type="scientific">Paenibacillus rhizovicinus</name>
    <dbReference type="NCBI Taxonomy" id="2704463"/>
    <lineage>
        <taxon>Bacteria</taxon>
        <taxon>Bacillati</taxon>
        <taxon>Bacillota</taxon>
        <taxon>Bacilli</taxon>
        <taxon>Bacillales</taxon>
        <taxon>Paenibacillaceae</taxon>
        <taxon>Paenibacillus</taxon>
    </lineage>
</organism>
<dbReference type="EMBL" id="CP048288">
    <property type="protein sequence ID" value="QHW35841.1"/>
    <property type="molecule type" value="Genomic_DNA"/>
</dbReference>
<evidence type="ECO:0000256" key="6">
    <source>
        <dbReference type="ARBA" id="ARBA00023125"/>
    </source>
</evidence>
<evidence type="ECO:0000256" key="3">
    <source>
        <dbReference type="ARBA" id="ARBA00022801"/>
    </source>
</evidence>
<gene>
    <name evidence="9" type="ORF">GZH47_33660</name>
</gene>
<dbReference type="GO" id="GO:0003677">
    <property type="term" value="F:DNA binding"/>
    <property type="evidence" value="ECO:0007669"/>
    <property type="project" value="UniProtKB-KW"/>
</dbReference>
<dbReference type="KEGG" id="prz:GZH47_33660"/>
<keyword evidence="5" id="KW-0067">ATP-binding</keyword>
<name>A0A6C0PBQ6_9BACL</name>
<dbReference type="RefSeq" id="WP_162645975.1">
    <property type="nucleotide sequence ID" value="NZ_CP048288.1"/>
</dbReference>
<keyword evidence="7" id="KW-0234">DNA repair</keyword>
<dbReference type="GO" id="GO:0004386">
    <property type="term" value="F:helicase activity"/>
    <property type="evidence" value="ECO:0007669"/>
    <property type="project" value="UniProtKB-KW"/>
</dbReference>
<evidence type="ECO:0000256" key="4">
    <source>
        <dbReference type="ARBA" id="ARBA00022806"/>
    </source>
</evidence>
<evidence type="ECO:0000313" key="9">
    <source>
        <dbReference type="EMBL" id="QHW35841.1"/>
    </source>
</evidence>
<dbReference type="GO" id="GO:0005524">
    <property type="term" value="F:ATP binding"/>
    <property type="evidence" value="ECO:0007669"/>
    <property type="project" value="UniProtKB-KW"/>
</dbReference>
<accession>A0A6C0PBQ6</accession>
<evidence type="ECO:0000256" key="7">
    <source>
        <dbReference type="ARBA" id="ARBA00023204"/>
    </source>
</evidence>
<dbReference type="GO" id="GO:0016787">
    <property type="term" value="F:hydrolase activity"/>
    <property type="evidence" value="ECO:0007669"/>
    <property type="project" value="UniProtKB-KW"/>
</dbReference>